<accession>A0ABS7D689</accession>
<reference evidence="2 3" key="1">
    <citation type="submission" date="2021-07" db="EMBL/GenBank/DDBJ databases">
        <title>Paenibacillus radiodurans sp. nov., isolated from the southeastern edge of Tengger Desert.</title>
        <authorList>
            <person name="Zhang G."/>
        </authorList>
    </citation>
    <scope>NUCLEOTIDE SEQUENCE [LARGE SCALE GENOMIC DNA]</scope>
    <source>
        <strain evidence="2 3">DT7-4</strain>
    </source>
</reference>
<organism evidence="2 3">
    <name type="scientific">Paenibacillus oenotherae</name>
    <dbReference type="NCBI Taxonomy" id="1435645"/>
    <lineage>
        <taxon>Bacteria</taxon>
        <taxon>Bacillati</taxon>
        <taxon>Bacillota</taxon>
        <taxon>Bacilli</taxon>
        <taxon>Bacillales</taxon>
        <taxon>Paenibacillaceae</taxon>
        <taxon>Paenibacillus</taxon>
    </lineage>
</organism>
<dbReference type="Proteomes" id="UP000812277">
    <property type="component" value="Unassembled WGS sequence"/>
</dbReference>
<dbReference type="RefSeq" id="WP_219872614.1">
    <property type="nucleotide sequence ID" value="NZ_JAHZIJ010000006.1"/>
</dbReference>
<evidence type="ECO:0000313" key="2">
    <source>
        <dbReference type="EMBL" id="MBW7475381.1"/>
    </source>
</evidence>
<keyword evidence="3" id="KW-1185">Reference proteome</keyword>
<sequence>MAMMNFIGIAAASALYSKMQDRGADAGWNPLNVQQGESVVYSNIFMIFAIITIIAAYRIRLVRASRGNGAIQTRSMARLKEKA</sequence>
<keyword evidence="1" id="KW-0472">Membrane</keyword>
<feature type="transmembrane region" description="Helical" evidence="1">
    <location>
        <begin position="39"/>
        <end position="57"/>
    </location>
</feature>
<evidence type="ECO:0000313" key="3">
    <source>
        <dbReference type="Proteomes" id="UP000812277"/>
    </source>
</evidence>
<comment type="caution">
    <text evidence="2">The sequence shown here is derived from an EMBL/GenBank/DDBJ whole genome shotgun (WGS) entry which is preliminary data.</text>
</comment>
<keyword evidence="1" id="KW-0812">Transmembrane</keyword>
<keyword evidence="1" id="KW-1133">Transmembrane helix</keyword>
<gene>
    <name evidence="2" type="ORF">K0T92_11530</name>
</gene>
<name>A0ABS7D689_9BACL</name>
<evidence type="ECO:0000256" key="1">
    <source>
        <dbReference type="SAM" id="Phobius"/>
    </source>
</evidence>
<proteinExistence type="predicted"/>
<dbReference type="EMBL" id="JAHZIJ010000006">
    <property type="protein sequence ID" value="MBW7475381.1"/>
    <property type="molecule type" value="Genomic_DNA"/>
</dbReference>
<protein>
    <submittedName>
        <fullName evidence="2">Uncharacterized protein</fullName>
    </submittedName>
</protein>